<dbReference type="KEGG" id="hor:Hore_13140"/>
<dbReference type="InterPro" id="IPR006059">
    <property type="entry name" value="SBP"/>
</dbReference>
<dbReference type="GO" id="GO:0055052">
    <property type="term" value="C:ATP-binding cassette (ABC) transporter complex, substrate-binding subunit-containing"/>
    <property type="evidence" value="ECO:0007669"/>
    <property type="project" value="TreeGrafter"/>
</dbReference>
<dbReference type="HOGENOM" id="CLU_031285_12_0_9"/>
<dbReference type="RefSeq" id="WP_012636248.1">
    <property type="nucleotide sequence ID" value="NC_011899.1"/>
</dbReference>
<dbReference type="Gene3D" id="3.40.190.10">
    <property type="entry name" value="Periplasmic binding protein-like II"/>
    <property type="match status" value="2"/>
</dbReference>
<dbReference type="PANTHER" id="PTHR30061">
    <property type="entry name" value="MALTOSE-BINDING PERIPLASMIC PROTEIN"/>
    <property type="match status" value="1"/>
</dbReference>
<keyword evidence="4" id="KW-0812">Transmembrane</keyword>
<reference evidence="5 6" key="1">
    <citation type="journal article" date="2009" name="PLoS ONE">
        <title>Genome analysis of the anaerobic thermohalophilic bacterium Halothermothrix orenii.</title>
        <authorList>
            <person name="Mavromatis K."/>
            <person name="Ivanova N."/>
            <person name="Anderson I."/>
            <person name="Lykidis A."/>
            <person name="Hooper S.D."/>
            <person name="Sun H."/>
            <person name="Kunin V."/>
            <person name="Lapidus A."/>
            <person name="Hugenholtz P."/>
            <person name="Patel B."/>
            <person name="Kyrpides N.C."/>
        </authorList>
    </citation>
    <scope>NUCLEOTIDE SEQUENCE [LARGE SCALE GENOMIC DNA]</scope>
    <source>
        <strain evidence="6">H 168 / OCM 544 / DSM 9562</strain>
    </source>
</reference>
<keyword evidence="2" id="KW-0813">Transport</keyword>
<keyword evidence="3" id="KW-0732">Signal</keyword>
<protein>
    <submittedName>
        <fullName evidence="5">Extracellular solute-binding protein family 1</fullName>
    </submittedName>
</protein>
<dbReference type="Proteomes" id="UP000000719">
    <property type="component" value="Chromosome"/>
</dbReference>
<comment type="similarity">
    <text evidence="1">Belongs to the bacterial solute-binding protein 1 family.</text>
</comment>
<dbReference type="AlphaFoldDB" id="B8CXP5"/>
<organism evidence="5 6">
    <name type="scientific">Halothermothrix orenii (strain H 168 / OCM 544 / DSM 9562)</name>
    <dbReference type="NCBI Taxonomy" id="373903"/>
    <lineage>
        <taxon>Bacteria</taxon>
        <taxon>Bacillati</taxon>
        <taxon>Bacillota</taxon>
        <taxon>Clostridia</taxon>
        <taxon>Halanaerobiales</taxon>
        <taxon>Halothermotrichaceae</taxon>
        <taxon>Halothermothrix</taxon>
    </lineage>
</organism>
<evidence type="ECO:0000256" key="1">
    <source>
        <dbReference type="ARBA" id="ARBA00008520"/>
    </source>
</evidence>
<keyword evidence="6" id="KW-1185">Reference proteome</keyword>
<dbReference type="EMBL" id="CP001098">
    <property type="protein sequence ID" value="ACL70064.1"/>
    <property type="molecule type" value="Genomic_DNA"/>
</dbReference>
<evidence type="ECO:0000256" key="3">
    <source>
        <dbReference type="ARBA" id="ARBA00022729"/>
    </source>
</evidence>
<keyword evidence="4" id="KW-1133">Transmembrane helix</keyword>
<sequence>MRQNSNFLFTVVFSLLLVGMLLIFNFEMALAYNSPVELTFWNIWVGPNPDYKVMISRVEEFNKSHSDINIKMQRIPHDQYKTKIKIQAAGGQLPDLIQTWPGEELRPLVEGGTLMPIDEIVGYWKNNLIPASQFKDYSIDGRVYAIPGNIVYTHTIYYNKDLLKSVGYNEFPGTYNEFKVLIKKLRGNNIIPIALGNKGKWVLQSCFLSTIGDRVAGEEFLTKVMEGKKKFTDPEFIKSLKVIKELSDIKAFNLDANSLNNIQQRQYFYQGKAAMYVEGTWALGDVINKAKNIDVGVATFPEIEGEKAPKSLSGVSGYGISLNANLSKKEKEAAFQFLKYFYSEKLYKGFLKVGTFVPAKVTVTDVDPLMKKEMELVQKYHIAPVYDAVLPVDITNVLNNGLQSLIAGMITPEKLAKELQKSLD</sequence>
<dbReference type="STRING" id="373903.Hore_13140"/>
<gene>
    <name evidence="5" type="ordered locus">Hore_13140</name>
</gene>
<evidence type="ECO:0000313" key="6">
    <source>
        <dbReference type="Proteomes" id="UP000000719"/>
    </source>
</evidence>
<evidence type="ECO:0000313" key="5">
    <source>
        <dbReference type="EMBL" id="ACL70064.1"/>
    </source>
</evidence>
<dbReference type="SUPFAM" id="SSF53850">
    <property type="entry name" value="Periplasmic binding protein-like II"/>
    <property type="match status" value="1"/>
</dbReference>
<proteinExistence type="inferred from homology"/>
<accession>B8CXP5</accession>
<evidence type="ECO:0000256" key="4">
    <source>
        <dbReference type="SAM" id="Phobius"/>
    </source>
</evidence>
<dbReference type="GO" id="GO:0042956">
    <property type="term" value="P:maltodextrin transmembrane transport"/>
    <property type="evidence" value="ECO:0007669"/>
    <property type="project" value="TreeGrafter"/>
</dbReference>
<name>B8CXP5_HALOH</name>
<dbReference type="eggNOG" id="COG1653">
    <property type="taxonomic scope" value="Bacteria"/>
</dbReference>
<feature type="transmembrane region" description="Helical" evidence="4">
    <location>
        <begin position="7"/>
        <end position="26"/>
    </location>
</feature>
<dbReference type="OrthoDB" id="41208at2"/>
<dbReference type="GO" id="GO:0015768">
    <property type="term" value="P:maltose transport"/>
    <property type="evidence" value="ECO:0007669"/>
    <property type="project" value="TreeGrafter"/>
</dbReference>
<dbReference type="Pfam" id="PF01547">
    <property type="entry name" value="SBP_bac_1"/>
    <property type="match status" value="1"/>
</dbReference>
<keyword evidence="4" id="KW-0472">Membrane</keyword>
<evidence type="ECO:0000256" key="2">
    <source>
        <dbReference type="ARBA" id="ARBA00022448"/>
    </source>
</evidence>
<dbReference type="GO" id="GO:1901982">
    <property type="term" value="F:maltose binding"/>
    <property type="evidence" value="ECO:0007669"/>
    <property type="project" value="TreeGrafter"/>
</dbReference>
<dbReference type="PANTHER" id="PTHR30061:SF50">
    <property type="entry name" value="MALTOSE_MALTODEXTRIN-BINDING PERIPLASMIC PROTEIN"/>
    <property type="match status" value="1"/>
</dbReference>